<dbReference type="GeneTree" id="ENSGT00390000000427"/>
<keyword evidence="4" id="KW-0812">Transmembrane</keyword>
<reference evidence="5" key="3">
    <citation type="submission" date="2025-09" db="UniProtKB">
        <authorList>
            <consortium name="Ensembl"/>
        </authorList>
    </citation>
    <scope>IDENTIFICATION</scope>
</reference>
<evidence type="ECO:0000313" key="6">
    <source>
        <dbReference type="Proteomes" id="UP000265120"/>
    </source>
</evidence>
<protein>
    <submittedName>
        <fullName evidence="5">Peroxisomal biogenesis factor 11 gamma</fullName>
    </submittedName>
</protein>
<organism evidence="5 6">
    <name type="scientific">Cynoglossus semilaevis</name>
    <name type="common">Tongue sole</name>
    <dbReference type="NCBI Taxonomy" id="244447"/>
    <lineage>
        <taxon>Eukaryota</taxon>
        <taxon>Metazoa</taxon>
        <taxon>Chordata</taxon>
        <taxon>Craniata</taxon>
        <taxon>Vertebrata</taxon>
        <taxon>Euteleostomi</taxon>
        <taxon>Actinopterygii</taxon>
        <taxon>Neopterygii</taxon>
        <taxon>Teleostei</taxon>
        <taxon>Neoteleostei</taxon>
        <taxon>Acanthomorphata</taxon>
        <taxon>Carangaria</taxon>
        <taxon>Pleuronectiformes</taxon>
        <taxon>Pleuronectoidei</taxon>
        <taxon>Cynoglossidae</taxon>
        <taxon>Cynoglossinae</taxon>
        <taxon>Cynoglossus</taxon>
    </lineage>
</organism>
<reference evidence="5" key="2">
    <citation type="submission" date="2025-08" db="UniProtKB">
        <authorList>
            <consortium name="Ensembl"/>
        </authorList>
    </citation>
    <scope>IDENTIFICATION</scope>
</reference>
<dbReference type="InterPro" id="IPR026510">
    <property type="entry name" value="PEX11C_met"/>
</dbReference>
<keyword evidence="2" id="KW-0576">Peroxisome</keyword>
<dbReference type="GO" id="GO:0016559">
    <property type="term" value="P:peroxisome fission"/>
    <property type="evidence" value="ECO:0007669"/>
    <property type="project" value="InterPro"/>
</dbReference>
<dbReference type="Pfam" id="PF05648">
    <property type="entry name" value="PEX11"/>
    <property type="match status" value="1"/>
</dbReference>
<dbReference type="InterPro" id="IPR008733">
    <property type="entry name" value="PEX11"/>
</dbReference>
<dbReference type="STRING" id="244447.ENSCSEP00000019453"/>
<evidence type="ECO:0000313" key="5">
    <source>
        <dbReference type="Ensembl" id="ENSCSEP00000019453.1"/>
    </source>
</evidence>
<dbReference type="GO" id="GO:0005778">
    <property type="term" value="C:peroxisomal membrane"/>
    <property type="evidence" value="ECO:0007669"/>
    <property type="project" value="UniProtKB-SubCell"/>
</dbReference>
<dbReference type="Ensembl" id="ENSCSET00000019692.1">
    <property type="protein sequence ID" value="ENSCSEP00000019453.1"/>
    <property type="gene ID" value="ENSCSEG00000012441.1"/>
</dbReference>
<keyword evidence="6" id="KW-1185">Reference proteome</keyword>
<dbReference type="OMA" id="PRSECCH"/>
<dbReference type="InParanoid" id="A0A3P8VW47"/>
<evidence type="ECO:0000256" key="2">
    <source>
        <dbReference type="ARBA" id="ARBA00023140"/>
    </source>
</evidence>
<keyword evidence="1 4" id="KW-0472">Membrane</keyword>
<dbReference type="PANTHER" id="PTHR20990">
    <property type="entry name" value="PEROXISOMAL BIOGENESIS FACTOR 11"/>
    <property type="match status" value="1"/>
</dbReference>
<sequence length="220" mass="24780">MWRRSLPACTTLRSSSAEVTTTSLAPTTTGENITNIVLSKQTKNVCVGSQSPRSFNPKKVTVRATGRSRSPEDEDAGVRWISVLTNVADQLYYPCEHIAWAADAELIKVKSEEWWLFTTVLWGTSLLLGILRSFRILLLMRKQLRRSRTDSIINGRFQLHKQMREEFLSIFSKTADLCNAIHWMPPGFLWAGQFPRWLVGLMGTISSVIGLMQMSSGNGD</sequence>
<keyword evidence="4" id="KW-1133">Transmembrane helix</keyword>
<dbReference type="Proteomes" id="UP000265120">
    <property type="component" value="Chromosome Z"/>
</dbReference>
<evidence type="ECO:0000256" key="4">
    <source>
        <dbReference type="SAM" id="Phobius"/>
    </source>
</evidence>
<comment type="subcellular location">
    <subcellularLocation>
        <location evidence="3">Peroxisome membrane</location>
    </subcellularLocation>
</comment>
<dbReference type="AlphaFoldDB" id="A0A3P8VW47"/>
<evidence type="ECO:0000256" key="3">
    <source>
        <dbReference type="ARBA" id="ARBA00046271"/>
    </source>
</evidence>
<proteinExistence type="predicted"/>
<accession>A0A3P8VW47</accession>
<reference evidence="5 6" key="1">
    <citation type="journal article" date="2014" name="Nat. Genet.">
        <title>Whole-genome sequence of a flatfish provides insights into ZW sex chromosome evolution and adaptation to a benthic lifestyle.</title>
        <authorList>
            <person name="Chen S."/>
            <person name="Zhang G."/>
            <person name="Shao C."/>
            <person name="Huang Q."/>
            <person name="Liu G."/>
            <person name="Zhang P."/>
            <person name="Song W."/>
            <person name="An N."/>
            <person name="Chalopin D."/>
            <person name="Volff J.N."/>
            <person name="Hong Y."/>
            <person name="Li Q."/>
            <person name="Sha Z."/>
            <person name="Zhou H."/>
            <person name="Xie M."/>
            <person name="Yu Q."/>
            <person name="Liu Y."/>
            <person name="Xiang H."/>
            <person name="Wang N."/>
            <person name="Wu K."/>
            <person name="Yang C."/>
            <person name="Zhou Q."/>
            <person name="Liao X."/>
            <person name="Yang L."/>
            <person name="Hu Q."/>
            <person name="Zhang J."/>
            <person name="Meng L."/>
            <person name="Jin L."/>
            <person name="Tian Y."/>
            <person name="Lian J."/>
            <person name="Yang J."/>
            <person name="Miao G."/>
            <person name="Liu S."/>
            <person name="Liang Z."/>
            <person name="Yan F."/>
            <person name="Li Y."/>
            <person name="Sun B."/>
            <person name="Zhang H."/>
            <person name="Zhang J."/>
            <person name="Zhu Y."/>
            <person name="Du M."/>
            <person name="Zhao Y."/>
            <person name="Schartl M."/>
            <person name="Tang Q."/>
            <person name="Wang J."/>
        </authorList>
    </citation>
    <scope>NUCLEOTIDE SEQUENCE</scope>
</reference>
<name>A0A3P8VW47_CYNSE</name>
<dbReference type="PANTHER" id="PTHR20990:SF1">
    <property type="entry name" value="PEROXISOMAL MEMBRANE PROTEIN 11C"/>
    <property type="match status" value="1"/>
</dbReference>
<evidence type="ECO:0000256" key="1">
    <source>
        <dbReference type="ARBA" id="ARBA00023136"/>
    </source>
</evidence>
<feature type="transmembrane region" description="Helical" evidence="4">
    <location>
        <begin position="114"/>
        <end position="138"/>
    </location>
</feature>